<dbReference type="Pfam" id="PF03815">
    <property type="entry name" value="LCCL"/>
    <property type="match status" value="1"/>
</dbReference>
<keyword evidence="2" id="KW-1133">Transmembrane helix</keyword>
<feature type="transmembrane region" description="Helical" evidence="2">
    <location>
        <begin position="312"/>
        <end position="345"/>
    </location>
</feature>
<protein>
    <recommendedName>
        <fullName evidence="3">LCCL domain-containing protein</fullName>
    </recommendedName>
</protein>
<dbReference type="OrthoDB" id="441660at2759"/>
<feature type="transmembrane region" description="Helical" evidence="2">
    <location>
        <begin position="465"/>
        <end position="482"/>
    </location>
</feature>
<dbReference type="PANTHER" id="PTHR31331:SF1">
    <property type="entry name" value="CYSTEINE RICH SECRETORY PROTEIN LCCL DOMAIN CONTAINING 2"/>
    <property type="match status" value="1"/>
</dbReference>
<dbReference type="Gene3D" id="2.170.130.20">
    <property type="entry name" value="LCCL-like domain"/>
    <property type="match status" value="1"/>
</dbReference>
<keyword evidence="2" id="KW-0812">Transmembrane</keyword>
<feature type="compositionally biased region" description="Polar residues" evidence="1">
    <location>
        <begin position="31"/>
        <end position="45"/>
    </location>
</feature>
<keyword evidence="2" id="KW-0472">Membrane</keyword>
<evidence type="ECO:0000313" key="4">
    <source>
        <dbReference type="EMBL" id="PSN60658.1"/>
    </source>
</evidence>
<dbReference type="SMART" id="SM00603">
    <property type="entry name" value="LCCL"/>
    <property type="match status" value="1"/>
</dbReference>
<organism evidence="4 5">
    <name type="scientific">Corynespora cassiicola Philippines</name>
    <dbReference type="NCBI Taxonomy" id="1448308"/>
    <lineage>
        <taxon>Eukaryota</taxon>
        <taxon>Fungi</taxon>
        <taxon>Dikarya</taxon>
        <taxon>Ascomycota</taxon>
        <taxon>Pezizomycotina</taxon>
        <taxon>Dothideomycetes</taxon>
        <taxon>Pleosporomycetidae</taxon>
        <taxon>Pleosporales</taxon>
        <taxon>Corynesporascaceae</taxon>
        <taxon>Corynespora</taxon>
    </lineage>
</organism>
<evidence type="ECO:0000313" key="5">
    <source>
        <dbReference type="Proteomes" id="UP000240883"/>
    </source>
</evidence>
<keyword evidence="5" id="KW-1185">Reference proteome</keyword>
<feature type="transmembrane region" description="Helical" evidence="2">
    <location>
        <begin position="431"/>
        <end position="453"/>
    </location>
</feature>
<dbReference type="AlphaFoldDB" id="A0A2T2N6K0"/>
<dbReference type="SUPFAM" id="SSF69848">
    <property type="entry name" value="LCCL domain"/>
    <property type="match status" value="1"/>
</dbReference>
<dbReference type="PANTHER" id="PTHR31331">
    <property type="entry name" value="LCCL DOMAIN PROTEIN (AFU_ORTHOLOGUE AFUA_5G08630)"/>
    <property type="match status" value="1"/>
</dbReference>
<evidence type="ECO:0000256" key="2">
    <source>
        <dbReference type="SAM" id="Phobius"/>
    </source>
</evidence>
<dbReference type="PROSITE" id="PS50820">
    <property type="entry name" value="LCCL"/>
    <property type="match status" value="1"/>
</dbReference>
<gene>
    <name evidence="4" type="ORF">BS50DRAFT_614056</name>
</gene>
<name>A0A2T2N6K0_CORCC</name>
<feature type="domain" description="LCCL" evidence="3">
    <location>
        <begin position="157"/>
        <end position="280"/>
    </location>
</feature>
<dbReference type="InterPro" id="IPR004043">
    <property type="entry name" value="LCCL"/>
</dbReference>
<sequence length="647" mass="70694">MASSHPQPKNPQPTNTIIDLENGDRIAHGDSSLSNQGPASESTTPEARRSQDGSIGRPFFGSRLAAVHERVQDRIPPAVARRWHRAGAWIRGPEPPTIYRIDPWFEKVQKFPSSLVARLPRAGRLCLFATAFILWIVLFGVIITDFSLPSDVGGFGAPVRLSCITRLWPDSPSCGLDGANCLPFDDSSFAFSCPANCAGVSVLNPRTIGDETIIYRPLVVGGTPEASEGDQLVYRGDSFICGAAIHAGILQNGRGGCGVLTLTGEKSSYGSVQRNGISSVGFNSSFPLSFDFSTDENVASSALQCRDPRWNLLALSTVFTALFALFAWTPAAFFGPVFTIIYFQIAMASDPPPYNDYPSLASVALGKFLPAAFIAALLYRFVVQKTLNKLTAHIEKTILWLGACWVGALSNITLDMIPIQRLTPHDLNQQPGAITALVFIVLAIVAIAIYQAWCFRNEGRLPRYLGLYAILGLGLLILLAVPRLNLRIHHYILALLLLPGTSLQTRPSLVYQGLLIGLFINGVGRWGFAPILETAAALRGDAQLGRGIPDVFPPTINGTEIMFAWGELVRGYEGVSVLVNDVERFRGFRRDGDNNFTWERRDLDHPEFFRFGFVSYAPFASTVYSDFTRAGTWLPNGTWIDIPPGLS</sequence>
<feature type="region of interest" description="Disordered" evidence="1">
    <location>
        <begin position="1"/>
        <end position="56"/>
    </location>
</feature>
<feature type="transmembrane region" description="Helical" evidence="2">
    <location>
        <begin position="122"/>
        <end position="143"/>
    </location>
</feature>
<dbReference type="Proteomes" id="UP000240883">
    <property type="component" value="Unassembled WGS sequence"/>
</dbReference>
<feature type="compositionally biased region" description="Polar residues" evidence="1">
    <location>
        <begin position="1"/>
        <end position="17"/>
    </location>
</feature>
<evidence type="ECO:0000259" key="3">
    <source>
        <dbReference type="PROSITE" id="PS50820"/>
    </source>
</evidence>
<feature type="transmembrane region" description="Helical" evidence="2">
    <location>
        <begin position="398"/>
        <end position="419"/>
    </location>
</feature>
<proteinExistence type="predicted"/>
<dbReference type="InterPro" id="IPR036609">
    <property type="entry name" value="LCCL_sf"/>
</dbReference>
<evidence type="ECO:0000256" key="1">
    <source>
        <dbReference type="SAM" id="MobiDB-lite"/>
    </source>
</evidence>
<reference evidence="4 5" key="1">
    <citation type="journal article" date="2018" name="Front. Microbiol.">
        <title>Genome-Wide Analysis of Corynespora cassiicola Leaf Fall Disease Putative Effectors.</title>
        <authorList>
            <person name="Lopez D."/>
            <person name="Ribeiro S."/>
            <person name="Label P."/>
            <person name="Fumanal B."/>
            <person name="Venisse J.S."/>
            <person name="Kohler A."/>
            <person name="de Oliveira R.R."/>
            <person name="Labutti K."/>
            <person name="Lipzen A."/>
            <person name="Lail K."/>
            <person name="Bauer D."/>
            <person name="Ohm R.A."/>
            <person name="Barry K.W."/>
            <person name="Spatafora J."/>
            <person name="Grigoriev I.V."/>
            <person name="Martin F.M."/>
            <person name="Pujade-Renaud V."/>
        </authorList>
    </citation>
    <scope>NUCLEOTIDE SEQUENCE [LARGE SCALE GENOMIC DNA]</scope>
    <source>
        <strain evidence="4 5">Philippines</strain>
    </source>
</reference>
<dbReference type="InterPro" id="IPR051957">
    <property type="entry name" value="CRISP-LCCL_domain"/>
</dbReference>
<accession>A0A2T2N6K0</accession>
<feature type="transmembrane region" description="Helical" evidence="2">
    <location>
        <begin position="357"/>
        <end position="378"/>
    </location>
</feature>
<dbReference type="EMBL" id="KZ678148">
    <property type="protein sequence ID" value="PSN60658.1"/>
    <property type="molecule type" value="Genomic_DNA"/>
</dbReference>